<evidence type="ECO:0000259" key="2">
    <source>
        <dbReference type="SMART" id="SM00899"/>
    </source>
</evidence>
<dbReference type="PANTHER" id="PTHR43151">
    <property type="entry name" value="FEOA FAMILY PROTEIN"/>
    <property type="match status" value="1"/>
</dbReference>
<name>A0ABU3WXY2_9EURY</name>
<dbReference type="InterPro" id="IPR007167">
    <property type="entry name" value="Fe-transptr_FeoA-like"/>
</dbReference>
<dbReference type="SUPFAM" id="SSF50037">
    <property type="entry name" value="C-terminal domain of transcriptional repressors"/>
    <property type="match status" value="1"/>
</dbReference>
<dbReference type="EMBL" id="WBKO01000001">
    <property type="protein sequence ID" value="MDV2480664.1"/>
    <property type="molecule type" value="Genomic_DNA"/>
</dbReference>
<dbReference type="SMART" id="SM00899">
    <property type="entry name" value="FeoA"/>
    <property type="match status" value="1"/>
</dbReference>
<protein>
    <submittedName>
        <fullName evidence="3">Ferrous iron transport protein A</fullName>
    </submittedName>
</protein>
<dbReference type="InterPro" id="IPR053184">
    <property type="entry name" value="FeoA-like"/>
</dbReference>
<sequence>MAGVCPLALLAPGTGGAVAEVRAGRGMQARLFGMGFCPDARVTVRSADRGSIIVSVGDARYALSKGAAMKILVRCNGEAAS</sequence>
<gene>
    <name evidence="3" type="ORF">F8E02_01300</name>
</gene>
<dbReference type="Proteomes" id="UP001281203">
    <property type="component" value="Unassembled WGS sequence"/>
</dbReference>
<proteinExistence type="predicted"/>
<keyword evidence="4" id="KW-1185">Reference proteome</keyword>
<accession>A0ABU3WXY2</accession>
<dbReference type="PANTHER" id="PTHR43151:SF1">
    <property type="entry name" value="SSR2333 PROTEIN"/>
    <property type="match status" value="1"/>
</dbReference>
<evidence type="ECO:0000256" key="1">
    <source>
        <dbReference type="ARBA" id="ARBA00023004"/>
    </source>
</evidence>
<feature type="domain" description="Ferrous iron transporter FeoA-like" evidence="2">
    <location>
        <begin position="5"/>
        <end position="75"/>
    </location>
</feature>
<dbReference type="Pfam" id="PF04023">
    <property type="entry name" value="FeoA"/>
    <property type="match status" value="1"/>
</dbReference>
<dbReference type="Gene3D" id="2.30.30.90">
    <property type="match status" value="1"/>
</dbReference>
<comment type="caution">
    <text evidence="3">The sequence shown here is derived from an EMBL/GenBank/DDBJ whole genome shotgun (WGS) entry which is preliminary data.</text>
</comment>
<organism evidence="3 4">
    <name type="scientific">Methanoculleus caldifontis</name>
    <dbReference type="NCBI Taxonomy" id="2651577"/>
    <lineage>
        <taxon>Archaea</taxon>
        <taxon>Methanobacteriati</taxon>
        <taxon>Methanobacteriota</taxon>
        <taxon>Stenosarchaea group</taxon>
        <taxon>Methanomicrobia</taxon>
        <taxon>Methanomicrobiales</taxon>
        <taxon>Methanomicrobiaceae</taxon>
        <taxon>Methanoculleus</taxon>
    </lineage>
</organism>
<dbReference type="InterPro" id="IPR008988">
    <property type="entry name" value="Transcriptional_repressor_C"/>
</dbReference>
<dbReference type="InterPro" id="IPR038157">
    <property type="entry name" value="FeoA_core_dom"/>
</dbReference>
<evidence type="ECO:0000313" key="4">
    <source>
        <dbReference type="Proteomes" id="UP001281203"/>
    </source>
</evidence>
<keyword evidence="1" id="KW-0408">Iron</keyword>
<evidence type="ECO:0000313" key="3">
    <source>
        <dbReference type="EMBL" id="MDV2480664.1"/>
    </source>
</evidence>
<dbReference type="RefSeq" id="WP_317063632.1">
    <property type="nucleotide sequence ID" value="NZ_WBKO01000001.1"/>
</dbReference>
<reference evidence="3 4" key="1">
    <citation type="submission" date="2019-10" db="EMBL/GenBank/DDBJ databases">
        <title>Isolation and characterization of Methanoculleus sp. Wushi-C6 from a hot spring well.</title>
        <authorList>
            <person name="Chen S.-C."/>
            <person name="Lan Z.-H."/>
            <person name="You Y.-T."/>
            <person name="Lai M.-C."/>
        </authorList>
    </citation>
    <scope>NUCLEOTIDE SEQUENCE [LARGE SCALE GENOMIC DNA]</scope>
    <source>
        <strain evidence="3 4">Wushi-C6</strain>
    </source>
</reference>